<dbReference type="Pfam" id="PF00501">
    <property type="entry name" value="AMP-binding"/>
    <property type="match status" value="1"/>
</dbReference>
<dbReference type="InterPro" id="IPR020845">
    <property type="entry name" value="AMP-binding_CS"/>
</dbReference>
<keyword evidence="4" id="KW-0067">ATP-binding</keyword>
<dbReference type="GO" id="GO:0005886">
    <property type="term" value="C:plasma membrane"/>
    <property type="evidence" value="ECO:0007669"/>
    <property type="project" value="TreeGrafter"/>
</dbReference>
<dbReference type="EMBL" id="CAFZ01000052">
    <property type="protein sequence ID" value="CCA69322.1"/>
    <property type="molecule type" value="Genomic_DNA"/>
</dbReference>
<dbReference type="InParanoid" id="G4TDE2"/>
<reference evidence="8 9" key="1">
    <citation type="journal article" date="2011" name="PLoS Pathog.">
        <title>Endophytic Life Strategies Decoded by Genome and Transcriptome Analyses of the Mutualistic Root Symbiont Piriformospora indica.</title>
        <authorList>
            <person name="Zuccaro A."/>
            <person name="Lahrmann U."/>
            <person name="Guldener U."/>
            <person name="Langen G."/>
            <person name="Pfiffi S."/>
            <person name="Biedenkopf D."/>
            <person name="Wong P."/>
            <person name="Samans B."/>
            <person name="Grimm C."/>
            <person name="Basiewicz M."/>
            <person name="Murat C."/>
            <person name="Martin F."/>
            <person name="Kogel K.H."/>
        </authorList>
    </citation>
    <scope>NUCLEOTIDE SEQUENCE [LARGE SCALE GENOMIC DNA]</scope>
    <source>
        <strain evidence="8 9">DSM 11827</strain>
    </source>
</reference>
<dbReference type="OrthoDB" id="1700726at2759"/>
<gene>
    <name evidence="8" type="ORF">PIIN_03221</name>
</gene>
<protein>
    <submittedName>
        <fullName evidence="8">Related to long-chain-fatty-acid-CoA ligase</fullName>
    </submittedName>
</protein>
<keyword evidence="2 8" id="KW-0436">Ligase</keyword>
<evidence type="ECO:0000256" key="6">
    <source>
        <dbReference type="SAM" id="MobiDB-lite"/>
    </source>
</evidence>
<keyword evidence="9" id="KW-1185">Reference proteome</keyword>
<dbReference type="STRING" id="1109443.G4TDE2"/>
<dbReference type="PANTHER" id="PTHR43272:SF83">
    <property type="entry name" value="ACYL-COA SYNTHETASE LONG-CHAIN, ISOFORM J"/>
    <property type="match status" value="1"/>
</dbReference>
<accession>G4TDE2</accession>
<evidence type="ECO:0000256" key="3">
    <source>
        <dbReference type="ARBA" id="ARBA00022741"/>
    </source>
</evidence>
<evidence type="ECO:0000256" key="1">
    <source>
        <dbReference type="ARBA" id="ARBA00006432"/>
    </source>
</evidence>
<dbReference type="Gene3D" id="3.40.50.12780">
    <property type="entry name" value="N-terminal domain of ligase-like"/>
    <property type="match status" value="1"/>
</dbReference>
<evidence type="ECO:0000256" key="2">
    <source>
        <dbReference type="ARBA" id="ARBA00022598"/>
    </source>
</evidence>
<dbReference type="GO" id="GO:0035336">
    <property type="term" value="P:long-chain fatty-acyl-CoA metabolic process"/>
    <property type="evidence" value="ECO:0007669"/>
    <property type="project" value="TreeGrafter"/>
</dbReference>
<dbReference type="PANTHER" id="PTHR43272">
    <property type="entry name" value="LONG-CHAIN-FATTY-ACID--COA LIGASE"/>
    <property type="match status" value="1"/>
</dbReference>
<dbReference type="AlphaFoldDB" id="G4TDE2"/>
<name>G4TDE2_SERID</name>
<dbReference type="GO" id="GO:0005524">
    <property type="term" value="F:ATP binding"/>
    <property type="evidence" value="ECO:0007669"/>
    <property type="project" value="UniProtKB-KW"/>
</dbReference>
<dbReference type="HOGENOM" id="CLU_000022_45_2_1"/>
<feature type="region of interest" description="Disordered" evidence="6">
    <location>
        <begin position="1"/>
        <end position="24"/>
    </location>
</feature>
<dbReference type="FunCoup" id="G4TDE2">
    <property type="interactions" value="178"/>
</dbReference>
<evidence type="ECO:0000313" key="8">
    <source>
        <dbReference type="EMBL" id="CCA69322.1"/>
    </source>
</evidence>
<dbReference type="InterPro" id="IPR042099">
    <property type="entry name" value="ANL_N_sf"/>
</dbReference>
<feature type="domain" description="AMP-dependent synthetase/ligase" evidence="7">
    <location>
        <begin position="108"/>
        <end position="524"/>
    </location>
</feature>
<dbReference type="GO" id="GO:0005783">
    <property type="term" value="C:endoplasmic reticulum"/>
    <property type="evidence" value="ECO:0007669"/>
    <property type="project" value="TreeGrafter"/>
</dbReference>
<dbReference type="InterPro" id="IPR000873">
    <property type="entry name" value="AMP-dep_synth/lig_dom"/>
</dbReference>
<comment type="catalytic activity">
    <reaction evidence="5">
        <text>a long-chain fatty acid + ATP + CoA = a long-chain fatty acyl-CoA + AMP + diphosphate</text>
        <dbReference type="Rhea" id="RHEA:15421"/>
        <dbReference type="ChEBI" id="CHEBI:30616"/>
        <dbReference type="ChEBI" id="CHEBI:33019"/>
        <dbReference type="ChEBI" id="CHEBI:57287"/>
        <dbReference type="ChEBI" id="CHEBI:57560"/>
        <dbReference type="ChEBI" id="CHEBI:83139"/>
        <dbReference type="ChEBI" id="CHEBI:456215"/>
        <dbReference type="EC" id="6.2.1.3"/>
    </reaction>
</comment>
<dbReference type="PROSITE" id="PS00455">
    <property type="entry name" value="AMP_BINDING"/>
    <property type="match status" value="1"/>
</dbReference>
<comment type="similarity">
    <text evidence="1">Belongs to the ATP-dependent AMP-binding enzyme family.</text>
</comment>
<organism evidence="8 9">
    <name type="scientific">Serendipita indica (strain DSM 11827)</name>
    <name type="common">Root endophyte fungus</name>
    <name type="synonym">Piriformospora indica</name>
    <dbReference type="NCBI Taxonomy" id="1109443"/>
    <lineage>
        <taxon>Eukaryota</taxon>
        <taxon>Fungi</taxon>
        <taxon>Dikarya</taxon>
        <taxon>Basidiomycota</taxon>
        <taxon>Agaricomycotina</taxon>
        <taxon>Agaricomycetes</taxon>
        <taxon>Sebacinales</taxon>
        <taxon>Serendipitaceae</taxon>
        <taxon>Serendipita</taxon>
    </lineage>
</organism>
<evidence type="ECO:0000256" key="4">
    <source>
        <dbReference type="ARBA" id="ARBA00022840"/>
    </source>
</evidence>
<evidence type="ECO:0000313" key="9">
    <source>
        <dbReference type="Proteomes" id="UP000007148"/>
    </source>
</evidence>
<dbReference type="SUPFAM" id="SSF56801">
    <property type="entry name" value="Acetyl-CoA synthetase-like"/>
    <property type="match status" value="1"/>
</dbReference>
<dbReference type="GO" id="GO:0004467">
    <property type="term" value="F:long-chain fatty acid-CoA ligase activity"/>
    <property type="evidence" value="ECO:0007669"/>
    <property type="project" value="UniProtKB-EC"/>
</dbReference>
<evidence type="ECO:0000259" key="7">
    <source>
        <dbReference type="Pfam" id="PF00501"/>
    </source>
</evidence>
<sequence length="710" mass="77949">MASFFAGSRFPAPDRSRFPPGPGSVYISEPANKNESGIRRAAHTKDRLLTEPYEGIKTVADILDYNARTHGERPAMGWRDILEVIEEEKEITKTIDGKETKQKKVWKYFKLSSYQYISYIELRQRAIDIAKGLLELGVNKGEVWNIYASTSPTWQMMQHACAQISVPIATAYDTLGEEGLTHSLNEPECVGIFTNADLLGTVAKVIANTHTVRYVVYDGEPAAGVLDKIKSASASREGGEVKIMSQNELRALGQGKPDLPADRRPQTDDLMCIMYTSGTTGNPKGVIIPHSMICGSLAGILSLLYPVFAPEEDSFLAFLPLAHILEYIVEMVMQLIGCRIGYGRIKTLTDASVRGCLGDLREFKPSIMIGVPAIWETIRKGIISKVNKMSALKKSVFDVSMTVKRAQVPVLANFVDNVIFGAVKDQTGGRLRYVLSGGAAISIETQEFLSTALVTVLQGYGLTESCGTVCILPPEFLSYGPVGIPSPGTEIKLLSVPEAGYDAQGKIPQGEILIRGPSVTKGYFKRPDLNEDRTIFTEDGWFRTGDVGQWNEDGTMSIIDRVKNLVKLSGGEYIALERLETTYRTSSLVANACVHATSESKQPIIVVFPHEVHLRDAIKASNDPNLPSHEADIHKLCDTPAVVQLVFKDLLNVAKKNNFKSIEIVQGVVLTPDEWTPDNGLVTAAQKVQRKNVEKTFKKEIDACYKAAGN</sequence>
<keyword evidence="3" id="KW-0547">Nucleotide-binding</keyword>
<dbReference type="eggNOG" id="KOG1180">
    <property type="taxonomic scope" value="Eukaryota"/>
</dbReference>
<dbReference type="Proteomes" id="UP000007148">
    <property type="component" value="Unassembled WGS sequence"/>
</dbReference>
<dbReference type="GO" id="GO:0005811">
    <property type="term" value="C:lipid droplet"/>
    <property type="evidence" value="ECO:0007669"/>
    <property type="project" value="TreeGrafter"/>
</dbReference>
<proteinExistence type="inferred from homology"/>
<evidence type="ECO:0000256" key="5">
    <source>
        <dbReference type="ARBA" id="ARBA00036813"/>
    </source>
</evidence>
<dbReference type="OMA" id="KIFQWAA"/>